<dbReference type="Gramene" id="TVU50400">
    <property type="protein sequence ID" value="TVU50400"/>
    <property type="gene ID" value="EJB05_01770"/>
</dbReference>
<dbReference type="EMBL" id="RWGY01000002">
    <property type="protein sequence ID" value="TVU50400.1"/>
    <property type="molecule type" value="Genomic_DNA"/>
</dbReference>
<evidence type="ECO:0000313" key="3">
    <source>
        <dbReference type="Proteomes" id="UP000324897"/>
    </source>
</evidence>
<comment type="caution">
    <text evidence="2">The sequence shown here is derived from an EMBL/GenBank/DDBJ whole genome shotgun (WGS) entry which is preliminary data.</text>
</comment>
<accession>A0A5J9WSP0</accession>
<dbReference type="AlphaFoldDB" id="A0A5J9WSP0"/>
<name>A0A5J9WSP0_9POAL</name>
<proteinExistence type="predicted"/>
<protein>
    <submittedName>
        <fullName evidence="2">Uncharacterized protein</fullName>
    </submittedName>
</protein>
<keyword evidence="3" id="KW-1185">Reference proteome</keyword>
<sequence length="88" mass="10151">MFAGFKIKQCTWFRQVHRPRKQPEEDQAQRGPGQVGRPPLARSADLPGRPPWPILLWRFTTDLWRSVPPALNVTDLGNRLKVADLPRL</sequence>
<gene>
    <name evidence="2" type="ORF">EJB05_01770</name>
</gene>
<dbReference type="Proteomes" id="UP000324897">
    <property type="component" value="Chromosome 6"/>
</dbReference>
<feature type="region of interest" description="Disordered" evidence="1">
    <location>
        <begin position="16"/>
        <end position="50"/>
    </location>
</feature>
<feature type="non-terminal residue" evidence="2">
    <location>
        <position position="1"/>
    </location>
</feature>
<reference evidence="2 3" key="1">
    <citation type="journal article" date="2019" name="Sci. Rep.">
        <title>A high-quality genome of Eragrostis curvula grass provides insights into Poaceae evolution and supports new strategies to enhance forage quality.</title>
        <authorList>
            <person name="Carballo J."/>
            <person name="Santos B.A.C.M."/>
            <person name="Zappacosta D."/>
            <person name="Garbus I."/>
            <person name="Selva J.P."/>
            <person name="Gallo C.A."/>
            <person name="Diaz A."/>
            <person name="Albertini E."/>
            <person name="Caccamo M."/>
            <person name="Echenique V."/>
        </authorList>
    </citation>
    <scope>NUCLEOTIDE SEQUENCE [LARGE SCALE GENOMIC DNA]</scope>
    <source>
        <strain evidence="3">cv. Victoria</strain>
        <tissue evidence="2">Leaf</tissue>
    </source>
</reference>
<evidence type="ECO:0000256" key="1">
    <source>
        <dbReference type="SAM" id="MobiDB-lite"/>
    </source>
</evidence>
<evidence type="ECO:0000313" key="2">
    <source>
        <dbReference type="EMBL" id="TVU50400.1"/>
    </source>
</evidence>
<organism evidence="2 3">
    <name type="scientific">Eragrostis curvula</name>
    <name type="common">weeping love grass</name>
    <dbReference type="NCBI Taxonomy" id="38414"/>
    <lineage>
        <taxon>Eukaryota</taxon>
        <taxon>Viridiplantae</taxon>
        <taxon>Streptophyta</taxon>
        <taxon>Embryophyta</taxon>
        <taxon>Tracheophyta</taxon>
        <taxon>Spermatophyta</taxon>
        <taxon>Magnoliopsida</taxon>
        <taxon>Liliopsida</taxon>
        <taxon>Poales</taxon>
        <taxon>Poaceae</taxon>
        <taxon>PACMAD clade</taxon>
        <taxon>Chloridoideae</taxon>
        <taxon>Eragrostideae</taxon>
        <taxon>Eragrostidinae</taxon>
        <taxon>Eragrostis</taxon>
    </lineage>
</organism>